<evidence type="ECO:0000256" key="10">
    <source>
        <dbReference type="ARBA" id="ARBA00047764"/>
    </source>
</evidence>
<feature type="chain" id="PRO_5040227708" description="Adenosine deaminase" evidence="11">
    <location>
        <begin position="21"/>
        <end position="505"/>
    </location>
</feature>
<comment type="subcellular location">
    <subcellularLocation>
        <location evidence="2">Secreted</location>
    </subcellularLocation>
</comment>
<dbReference type="Pfam" id="PF08451">
    <property type="entry name" value="A_deaminase_N"/>
    <property type="match status" value="1"/>
</dbReference>
<gene>
    <name evidence="14" type="ORF">CINC_LOCUS6547</name>
</gene>
<evidence type="ECO:0000256" key="8">
    <source>
        <dbReference type="ARBA" id="ARBA00022729"/>
    </source>
</evidence>
<dbReference type="Pfam" id="PF00962">
    <property type="entry name" value="A_deaminase"/>
    <property type="match status" value="1"/>
</dbReference>
<dbReference type="GO" id="GO:0005615">
    <property type="term" value="C:extracellular space"/>
    <property type="evidence" value="ECO:0007669"/>
    <property type="project" value="InterPro"/>
</dbReference>
<comment type="catalytic activity">
    <reaction evidence="10">
        <text>adenosine + H2O + H(+) = inosine + NH4(+)</text>
        <dbReference type="Rhea" id="RHEA:24408"/>
        <dbReference type="ChEBI" id="CHEBI:15377"/>
        <dbReference type="ChEBI" id="CHEBI:15378"/>
        <dbReference type="ChEBI" id="CHEBI:16335"/>
        <dbReference type="ChEBI" id="CHEBI:17596"/>
        <dbReference type="ChEBI" id="CHEBI:28938"/>
        <dbReference type="EC" id="3.5.4.4"/>
    </reaction>
</comment>
<keyword evidence="15" id="KW-1185">Reference proteome</keyword>
<dbReference type="NCBIfam" id="TIGR01431">
    <property type="entry name" value="adm_rel"/>
    <property type="match status" value="1"/>
</dbReference>
<dbReference type="FunFam" id="3.20.20.140:FF:000017">
    <property type="entry name" value="Adenosine deaminase 2"/>
    <property type="match status" value="1"/>
</dbReference>
<evidence type="ECO:0000256" key="6">
    <source>
        <dbReference type="ARBA" id="ARBA00022525"/>
    </source>
</evidence>
<evidence type="ECO:0000313" key="14">
    <source>
        <dbReference type="EMBL" id="CAH0595108.1"/>
    </source>
</evidence>
<dbReference type="InterPro" id="IPR001365">
    <property type="entry name" value="A_deaminase_dom"/>
</dbReference>
<organism evidence="14 15">
    <name type="scientific">Chrysodeixis includens</name>
    <name type="common">Soybean looper</name>
    <name type="synonym">Pseudoplusia includens</name>
    <dbReference type="NCBI Taxonomy" id="689277"/>
    <lineage>
        <taxon>Eukaryota</taxon>
        <taxon>Metazoa</taxon>
        <taxon>Ecdysozoa</taxon>
        <taxon>Arthropoda</taxon>
        <taxon>Hexapoda</taxon>
        <taxon>Insecta</taxon>
        <taxon>Pterygota</taxon>
        <taxon>Neoptera</taxon>
        <taxon>Endopterygota</taxon>
        <taxon>Lepidoptera</taxon>
        <taxon>Glossata</taxon>
        <taxon>Ditrysia</taxon>
        <taxon>Noctuoidea</taxon>
        <taxon>Noctuidae</taxon>
        <taxon>Plusiinae</taxon>
        <taxon>Chrysodeixis</taxon>
    </lineage>
</organism>
<evidence type="ECO:0000313" key="15">
    <source>
        <dbReference type="Proteomes" id="UP001154114"/>
    </source>
</evidence>
<dbReference type="PANTHER" id="PTHR11409">
    <property type="entry name" value="ADENOSINE DEAMINASE"/>
    <property type="match status" value="1"/>
</dbReference>
<evidence type="ECO:0000256" key="3">
    <source>
        <dbReference type="ARBA" id="ARBA00006083"/>
    </source>
</evidence>
<keyword evidence="6" id="KW-0964">Secreted</keyword>
<dbReference type="EC" id="3.5.4.4" evidence="4"/>
<name>A0A9P0BUP2_CHRIL</name>
<keyword evidence="9" id="KW-0378">Hydrolase</keyword>
<reference evidence="14" key="1">
    <citation type="submission" date="2021-12" db="EMBL/GenBank/DDBJ databases">
        <authorList>
            <person name="King R."/>
        </authorList>
    </citation>
    <scope>NUCLEOTIDE SEQUENCE</scope>
</reference>
<evidence type="ECO:0000256" key="9">
    <source>
        <dbReference type="ARBA" id="ARBA00022801"/>
    </source>
</evidence>
<accession>A0A9P0BUP2</accession>
<dbReference type="OrthoDB" id="7202371at2759"/>
<dbReference type="PANTHER" id="PTHR11409:SF39">
    <property type="entry name" value="ADENOSINE DEAMINASE 2"/>
    <property type="match status" value="1"/>
</dbReference>
<proteinExistence type="inferred from homology"/>
<dbReference type="Gene3D" id="3.20.20.140">
    <property type="entry name" value="Metal-dependent hydrolases"/>
    <property type="match status" value="1"/>
</dbReference>
<protein>
    <recommendedName>
        <fullName evidence="5">Adenosine deaminase</fullName>
        <ecNumber evidence="4">3.5.4.4</ecNumber>
    </recommendedName>
</protein>
<feature type="domain" description="Adenosine/AMP deaminase N-terminal" evidence="13">
    <location>
        <begin position="14"/>
        <end position="100"/>
    </location>
</feature>
<feature type="signal peptide" evidence="11">
    <location>
        <begin position="1"/>
        <end position="20"/>
    </location>
</feature>
<evidence type="ECO:0000256" key="4">
    <source>
        <dbReference type="ARBA" id="ARBA00012784"/>
    </source>
</evidence>
<dbReference type="InterPro" id="IPR013659">
    <property type="entry name" value="A_deaminase_N"/>
</dbReference>
<evidence type="ECO:0000259" key="12">
    <source>
        <dbReference type="Pfam" id="PF00962"/>
    </source>
</evidence>
<evidence type="ECO:0000256" key="5">
    <source>
        <dbReference type="ARBA" id="ARBA00018099"/>
    </source>
</evidence>
<evidence type="ECO:0000256" key="11">
    <source>
        <dbReference type="SAM" id="SignalP"/>
    </source>
</evidence>
<evidence type="ECO:0000256" key="7">
    <source>
        <dbReference type="ARBA" id="ARBA00022723"/>
    </source>
</evidence>
<dbReference type="Proteomes" id="UP001154114">
    <property type="component" value="Chromosome 21"/>
</dbReference>
<comment type="similarity">
    <text evidence="3">Belongs to the metallo-dependent hydrolases superfamily. Adenosine and AMP deaminases family. ADGF subfamily.</text>
</comment>
<evidence type="ECO:0000256" key="2">
    <source>
        <dbReference type="ARBA" id="ARBA00004613"/>
    </source>
</evidence>
<feature type="domain" description="Adenosine deaminase" evidence="12">
    <location>
        <begin position="197"/>
        <end position="484"/>
    </location>
</feature>
<dbReference type="InterPro" id="IPR006331">
    <property type="entry name" value="ADGF"/>
</dbReference>
<dbReference type="InterPro" id="IPR032466">
    <property type="entry name" value="Metal_Hydrolase"/>
</dbReference>
<dbReference type="EMBL" id="LR824024">
    <property type="protein sequence ID" value="CAH0595108.1"/>
    <property type="molecule type" value="Genomic_DNA"/>
</dbReference>
<sequence length="505" mass="58038">MARLIMWPLVLLLTAVTVTSKDMIDKVLDERKSLFDRELGLMLGSNMKLSDSEIKANDIIMALKVDEVERGLEHPKDFNLSKHFFEYKDIVKDTKLFKMIKKMPKGAVLHAHDTGILGPDYVLKLTYMDNLYISFDGDNINFKFSKTAPKTDTSCGCDWKLLKQARAEAKSVADFDAELRKYFTIVIDNPNEVYTDVNTVWKRFQQYFISTGPLFTYKPVWEKYYYDTLVAMREDNVMYFEIRTILPDLYDLDGNTYNAVETAKIYKKVTEKFQKDYPDFFGAKLIYAPLKVLDKPTLHEYIRTAKEIKKLMPDFFAGFDLVGQEDIGAPLRDVVTELCDAGKDLDLFLHAGETNWSGTSSDENLFEAVVLGAKRIGHGFALIKHPVLMEEVKRRGIAIEVNPVSNAVLKLVEDVRNHPLAAFLSQNMPVVISCDDPGVWEADPLTHDFYITFVAISSRHADLRLLKQLALNSLYFSTHPNKDKLVHEFEIRWTKFIDSVVKNRW</sequence>
<dbReference type="GO" id="GO:0046872">
    <property type="term" value="F:metal ion binding"/>
    <property type="evidence" value="ECO:0007669"/>
    <property type="project" value="UniProtKB-KW"/>
</dbReference>
<evidence type="ECO:0000256" key="1">
    <source>
        <dbReference type="ARBA" id="ARBA00001947"/>
    </source>
</evidence>
<comment type="cofactor">
    <cofactor evidence="1">
        <name>Zn(2+)</name>
        <dbReference type="ChEBI" id="CHEBI:29105"/>
    </cofactor>
</comment>
<dbReference type="InterPro" id="IPR006330">
    <property type="entry name" value="Ado/ade_deaminase"/>
</dbReference>
<keyword evidence="8 11" id="KW-0732">Signal</keyword>
<evidence type="ECO:0000259" key="13">
    <source>
        <dbReference type="Pfam" id="PF08451"/>
    </source>
</evidence>
<dbReference type="AlphaFoldDB" id="A0A9P0BUP2"/>
<keyword evidence="7" id="KW-0479">Metal-binding</keyword>
<dbReference type="GO" id="GO:0046103">
    <property type="term" value="P:inosine biosynthetic process"/>
    <property type="evidence" value="ECO:0007669"/>
    <property type="project" value="TreeGrafter"/>
</dbReference>
<dbReference type="GO" id="GO:0006154">
    <property type="term" value="P:adenosine catabolic process"/>
    <property type="evidence" value="ECO:0007669"/>
    <property type="project" value="InterPro"/>
</dbReference>
<dbReference type="SUPFAM" id="SSF51556">
    <property type="entry name" value="Metallo-dependent hydrolases"/>
    <property type="match status" value="1"/>
</dbReference>
<dbReference type="GO" id="GO:0004000">
    <property type="term" value="F:adenosine deaminase activity"/>
    <property type="evidence" value="ECO:0007669"/>
    <property type="project" value="InterPro"/>
</dbReference>